<evidence type="ECO:0000259" key="2">
    <source>
        <dbReference type="Pfam" id="PF19313"/>
    </source>
</evidence>
<evidence type="ECO:0000313" key="3">
    <source>
        <dbReference type="EMBL" id="SVA49582.1"/>
    </source>
</evidence>
<dbReference type="EMBL" id="UINC01011209">
    <property type="protein sequence ID" value="SVA49582.1"/>
    <property type="molecule type" value="Genomic_DNA"/>
</dbReference>
<feature type="domain" description="DUF5916" evidence="2">
    <location>
        <begin position="307"/>
        <end position="937"/>
    </location>
</feature>
<proteinExistence type="predicted"/>
<dbReference type="Gene3D" id="2.60.40.1190">
    <property type="match status" value="1"/>
</dbReference>
<sequence length="939" mass="103512">MDVRMDTLTHLSRRFVGASPFPQRVFVGLSLLGLTLIAAPSDIRAQAGGAGQGGTNTEYNHDLAPRARAVRTQAAIDVDGRLDEAVWTQAPVITDLLQEDPDEGAPGSERTEFRIAFDDNAIYIGAMLYDRFPVTGRLARRDAGQGDFDYITISLDSFHDHETVYQFAVNASGSFRDAVSGGGGGGRGGGGGDISWDPVWDQATQVTEAGWSAEVRIPFSQLRFRPDNEQLWGIQLRRNILRNQERVAFPFVPTLDRGGASRFAHLEGIENIRSGQKLEFLPYLAARGEYLQLESPPGIDFANPYQSGSDYFGEVGLDLKYRLASSVTLDATVNPDFGQVEVDPSVINLTAFETRFQERRPFFVEGGDIFRIGEGGPAGSTGQAPQLFYSRRIGRRPSGRVPSNAVFSDVATATTILGAAKITGRVGGGWSLGLMEAVTSQEIGTYMDATQVVDQAVVEPRTNFLVGRLRRQFNGGLTRLGSFGTAVNRKLGGTDLDGRLHSAAYSGGVDFAHEWSNRTYRFSTMFTGSYVQGDPEVIARTQQSSTRYYQRPDADHLTLDANATSLGGYYAMVDLAKQAGAFGAKVAMAASSPGYEVNDMGFQSASDRLIVDTNFSYNHPDPGRIFRQWDVRGSPDAVWNYAGDRVWTEVNTSFNLQFLNYWSLGGGLRYNPSHDDDRLTRGGPMARTPRRLSGDVNVRSDSRRNTTGRLSYRWATESDDSWNRSVSFNVTLNPNDRWRIQLGPSYDRRHASAQYVTSVADVLADQTFGRRYIFGGLNQTTASLRTTVNVTFTPLLSLQLYVEPFVSTGNYRELKELERPGTYNFLEYGADIGTVSQDPGGSYDIDPDGSGPAASFNVSDRDFSYRSLIGNAVLRWEWRPGSTLFLVWQQSRVNALQGDGLRGTDPWIGGFDLSRDMGDMFSTPADNIFVIKVNYWLNP</sequence>
<dbReference type="Pfam" id="PF19313">
    <property type="entry name" value="DUF5916"/>
    <property type="match status" value="1"/>
</dbReference>
<name>A0A381WAT6_9ZZZZ</name>
<dbReference type="InterPro" id="IPR045670">
    <property type="entry name" value="DUF5916"/>
</dbReference>
<dbReference type="SUPFAM" id="SSF49344">
    <property type="entry name" value="CBD9-like"/>
    <property type="match status" value="1"/>
</dbReference>
<dbReference type="CDD" id="cd09618">
    <property type="entry name" value="CBM9_like_2"/>
    <property type="match status" value="1"/>
</dbReference>
<reference evidence="3" key="1">
    <citation type="submission" date="2018-05" db="EMBL/GenBank/DDBJ databases">
        <authorList>
            <person name="Lanie J.A."/>
            <person name="Ng W.-L."/>
            <person name="Kazmierczak K.M."/>
            <person name="Andrzejewski T.M."/>
            <person name="Davidsen T.M."/>
            <person name="Wayne K.J."/>
            <person name="Tettelin H."/>
            <person name="Glass J.I."/>
            <person name="Rusch D."/>
            <person name="Podicherti R."/>
            <person name="Tsui H.-C.T."/>
            <person name="Winkler M.E."/>
        </authorList>
    </citation>
    <scope>NUCLEOTIDE SEQUENCE</scope>
</reference>
<dbReference type="AlphaFoldDB" id="A0A381WAT6"/>
<gene>
    <name evidence="3" type="ORF">METZ01_LOCUS102436</name>
</gene>
<organism evidence="3">
    <name type="scientific">marine metagenome</name>
    <dbReference type="NCBI Taxonomy" id="408172"/>
    <lineage>
        <taxon>unclassified sequences</taxon>
        <taxon>metagenomes</taxon>
        <taxon>ecological metagenomes</taxon>
    </lineage>
</organism>
<evidence type="ECO:0000256" key="1">
    <source>
        <dbReference type="SAM" id="MobiDB-lite"/>
    </source>
</evidence>
<protein>
    <recommendedName>
        <fullName evidence="2">DUF5916 domain-containing protein</fullName>
    </recommendedName>
</protein>
<feature type="region of interest" description="Disordered" evidence="1">
    <location>
        <begin position="674"/>
        <end position="704"/>
    </location>
</feature>
<accession>A0A381WAT6</accession>